<evidence type="ECO:0000313" key="4">
    <source>
        <dbReference type="Proteomes" id="UP001206878"/>
    </source>
</evidence>
<accession>A0AAW5MWA5</accession>
<sequence>AGPYYPEATVGLFAGLDLDLWGVQRAALAAAIGANNAALAETAAVELSLTTCVAQLYYSMQASYQMLDLLDQTRSVIDYAGRAHQSIVTHCLEA</sequence>
<dbReference type="Gene3D" id="1.20.1600.10">
    <property type="entry name" value="Outer membrane efflux proteins (OEP)"/>
    <property type="match status" value="1"/>
</dbReference>
<dbReference type="Pfam" id="PF02321">
    <property type="entry name" value="OEP"/>
    <property type="match status" value="1"/>
</dbReference>
<organism evidence="3 4">
    <name type="scientific">Escherichia marmotae</name>
    <dbReference type="NCBI Taxonomy" id="1499973"/>
    <lineage>
        <taxon>Bacteria</taxon>
        <taxon>Pseudomonadati</taxon>
        <taxon>Pseudomonadota</taxon>
        <taxon>Gammaproteobacteria</taxon>
        <taxon>Enterobacterales</taxon>
        <taxon>Enterobacteriaceae</taxon>
        <taxon>Escherichia</taxon>
    </lineage>
</organism>
<feature type="non-terminal residue" evidence="3">
    <location>
        <position position="94"/>
    </location>
</feature>
<comment type="similarity">
    <text evidence="2">Belongs to the outer membrane factor (OMF) (TC 1.B.17) family.</text>
</comment>
<evidence type="ECO:0000256" key="1">
    <source>
        <dbReference type="ARBA" id="ARBA00004442"/>
    </source>
</evidence>
<name>A0AAW5MWA5_9ESCH</name>
<dbReference type="EMBL" id="JANPXH010000472">
    <property type="protein sequence ID" value="MCR6678820.1"/>
    <property type="molecule type" value="Genomic_DNA"/>
</dbReference>
<proteinExistence type="inferred from homology"/>
<evidence type="ECO:0000256" key="2">
    <source>
        <dbReference type="ARBA" id="ARBA00007613"/>
    </source>
</evidence>
<comment type="caution">
    <text evidence="3">The sequence shown here is derived from an EMBL/GenBank/DDBJ whole genome shotgun (WGS) entry which is preliminary data.</text>
</comment>
<dbReference type="InterPro" id="IPR003423">
    <property type="entry name" value="OMP_efflux"/>
</dbReference>
<reference evidence="3" key="1">
    <citation type="submission" date="2022-07" db="EMBL/GenBank/DDBJ databases">
        <title>Diversity of ethanolamine utilization by human commensal Escherichia coli.</title>
        <authorList>
            <person name="Jubelin G."/>
        </authorList>
    </citation>
    <scope>NUCLEOTIDE SEQUENCE</scope>
    <source>
        <strain evidence="3">S1</strain>
    </source>
</reference>
<dbReference type="AlphaFoldDB" id="A0AAW5MWA5"/>
<dbReference type="SUPFAM" id="SSF56954">
    <property type="entry name" value="Outer membrane efflux proteins (OEP)"/>
    <property type="match status" value="1"/>
</dbReference>
<protein>
    <submittedName>
        <fullName evidence="3">Multidrug resistance transporter</fullName>
    </submittedName>
</protein>
<dbReference type="Proteomes" id="UP001206878">
    <property type="component" value="Unassembled WGS sequence"/>
</dbReference>
<feature type="non-terminal residue" evidence="3">
    <location>
        <position position="1"/>
    </location>
</feature>
<comment type="subcellular location">
    <subcellularLocation>
        <location evidence="1">Cell outer membrane</location>
    </subcellularLocation>
</comment>
<evidence type="ECO:0000313" key="3">
    <source>
        <dbReference type="EMBL" id="MCR6678820.1"/>
    </source>
</evidence>
<gene>
    <name evidence="3" type="ORF">NVV43_25280</name>
</gene>
<dbReference type="Gene3D" id="2.20.200.10">
    <property type="entry name" value="Outer membrane efflux proteins (OEP)"/>
    <property type="match status" value="1"/>
</dbReference>